<evidence type="ECO:0000256" key="1">
    <source>
        <dbReference type="ARBA" id="ARBA00023239"/>
    </source>
</evidence>
<evidence type="ECO:0000313" key="3">
    <source>
        <dbReference type="EMBL" id="API59687.1"/>
    </source>
</evidence>
<dbReference type="InterPro" id="IPR011234">
    <property type="entry name" value="Fumarylacetoacetase-like_C"/>
</dbReference>
<dbReference type="EMBL" id="CP018221">
    <property type="protein sequence ID" value="API59687.1"/>
    <property type="molecule type" value="Genomic_DNA"/>
</dbReference>
<sequence>MTLALSRKALSAIAERVDEAQTNGRSLTLPTEAHEGFDMACGYAVQDLLRDRWKVRGRRLVGYKAGLTSRAKMAQMKVDTPTFGFITADMAVPDGGICPTRLLSRPRVEPEIAFVLKPDIAAALRTEADVLAATDFIAPAIEIIDSRYADYKFDLPSVVADNSSSARYVIGGRPRRPAELDLRTIGIVVVQNGEVVGEAASGAVLGNPARTIIMLSQWLEDRGEALEGGSLILTGGACEAQLVSAGDSVCARFQDMGDVTVRFVEDV</sequence>
<dbReference type="GO" id="GO:0008684">
    <property type="term" value="F:2-oxopent-4-enoate hydratase activity"/>
    <property type="evidence" value="ECO:0007669"/>
    <property type="project" value="TreeGrafter"/>
</dbReference>
<protein>
    <submittedName>
        <fullName evidence="3">4-oxalocrotonate decarboxylase</fullName>
    </submittedName>
</protein>
<dbReference type="Gene3D" id="3.90.850.10">
    <property type="entry name" value="Fumarylacetoacetase-like, C-terminal domain"/>
    <property type="match status" value="1"/>
</dbReference>
<reference evidence="4" key="1">
    <citation type="submission" date="2016-11" db="EMBL/GenBank/DDBJ databases">
        <title>Complete Genome Sequence of alachlor-degrading Sphingomonas sp. strain JJ-A5.</title>
        <authorList>
            <person name="Lee H."/>
            <person name="Ka J.-O."/>
        </authorList>
    </citation>
    <scope>NUCLEOTIDE SEQUENCE [LARGE SCALE GENOMIC DNA]</scope>
    <source>
        <strain evidence="4">JJ-A5</strain>
    </source>
</reference>
<evidence type="ECO:0000313" key="4">
    <source>
        <dbReference type="Proteomes" id="UP000182063"/>
    </source>
</evidence>
<dbReference type="RefSeq" id="WP_072597449.1">
    <property type="nucleotide sequence ID" value="NZ_CP018221.1"/>
</dbReference>
<keyword evidence="4" id="KW-1185">Reference proteome</keyword>
<feature type="domain" description="Fumarylacetoacetase-like C-terminal" evidence="2">
    <location>
        <begin position="78"/>
        <end position="263"/>
    </location>
</feature>
<dbReference type="Pfam" id="PF01557">
    <property type="entry name" value="FAA_hydrolase"/>
    <property type="match status" value="1"/>
</dbReference>
<dbReference type="Proteomes" id="UP000182063">
    <property type="component" value="Chromosome"/>
</dbReference>
<name>A0A1L3ZVN8_9SPHN</name>
<dbReference type="GO" id="GO:0005737">
    <property type="term" value="C:cytoplasm"/>
    <property type="evidence" value="ECO:0007669"/>
    <property type="project" value="TreeGrafter"/>
</dbReference>
<evidence type="ECO:0000259" key="2">
    <source>
        <dbReference type="Pfam" id="PF01557"/>
    </source>
</evidence>
<organism evidence="3 4">
    <name type="scientific">Tardibacter chloracetimidivorans</name>
    <dbReference type="NCBI Taxonomy" id="1921510"/>
    <lineage>
        <taxon>Bacteria</taxon>
        <taxon>Pseudomonadati</taxon>
        <taxon>Pseudomonadota</taxon>
        <taxon>Alphaproteobacteria</taxon>
        <taxon>Sphingomonadales</taxon>
        <taxon>Sphingomonadaceae</taxon>
        <taxon>Tardibacter</taxon>
    </lineage>
</organism>
<gene>
    <name evidence="3" type="ORF">BSL82_10450</name>
</gene>
<dbReference type="InterPro" id="IPR050772">
    <property type="entry name" value="Hydratase-Decarb/MhpD_sf"/>
</dbReference>
<dbReference type="STRING" id="1921510.BSL82_10450"/>
<dbReference type="PANTHER" id="PTHR30143:SF0">
    <property type="entry name" value="2-KETO-4-PENTENOATE HYDRATASE"/>
    <property type="match status" value="1"/>
</dbReference>
<dbReference type="AlphaFoldDB" id="A0A1L3ZVN8"/>
<keyword evidence="1" id="KW-0456">Lyase</keyword>
<dbReference type="OrthoDB" id="9792137at2"/>
<dbReference type="KEGG" id="sphj:BSL82_10450"/>
<accession>A0A1L3ZVN8</accession>
<dbReference type="SUPFAM" id="SSF56529">
    <property type="entry name" value="FAH"/>
    <property type="match status" value="1"/>
</dbReference>
<dbReference type="PANTHER" id="PTHR30143">
    <property type="entry name" value="ACID HYDRATASE"/>
    <property type="match status" value="1"/>
</dbReference>
<proteinExistence type="predicted"/>
<dbReference type="InterPro" id="IPR036663">
    <property type="entry name" value="Fumarylacetoacetase_C_sf"/>
</dbReference>